<dbReference type="SUPFAM" id="SSF159501">
    <property type="entry name" value="EreA/ChaN-like"/>
    <property type="match status" value="1"/>
</dbReference>
<name>A0A817VV89_9BILA</name>
<dbReference type="EMBL" id="CAJNYT010000319">
    <property type="protein sequence ID" value="CAF3344132.1"/>
    <property type="molecule type" value="Genomic_DNA"/>
</dbReference>
<dbReference type="Pfam" id="PF05139">
    <property type="entry name" value="Erythro_esteras"/>
    <property type="match status" value="1"/>
</dbReference>
<evidence type="ECO:0000313" key="1">
    <source>
        <dbReference type="EMBL" id="CAF3344132.1"/>
    </source>
</evidence>
<comment type="caution">
    <text evidence="1">The sequence shown here is derived from an EMBL/GenBank/DDBJ whole genome shotgun (WGS) entry which is preliminary data.</text>
</comment>
<evidence type="ECO:0008006" key="3">
    <source>
        <dbReference type="Google" id="ProtNLM"/>
    </source>
</evidence>
<dbReference type="GO" id="GO:0046677">
    <property type="term" value="P:response to antibiotic"/>
    <property type="evidence" value="ECO:0007669"/>
    <property type="project" value="InterPro"/>
</dbReference>
<dbReference type="PANTHER" id="PTHR31299">
    <property type="entry name" value="ESTERASE, PUTATIVE (AFU_ORTHOLOGUE AFUA_1G05850)-RELATED"/>
    <property type="match status" value="1"/>
</dbReference>
<organism evidence="1 2">
    <name type="scientific">Rotaria socialis</name>
    <dbReference type="NCBI Taxonomy" id="392032"/>
    <lineage>
        <taxon>Eukaryota</taxon>
        <taxon>Metazoa</taxon>
        <taxon>Spiralia</taxon>
        <taxon>Gnathifera</taxon>
        <taxon>Rotifera</taxon>
        <taxon>Eurotatoria</taxon>
        <taxon>Bdelloidea</taxon>
        <taxon>Philodinida</taxon>
        <taxon>Philodinidae</taxon>
        <taxon>Rotaria</taxon>
    </lineage>
</organism>
<dbReference type="AlphaFoldDB" id="A0A817VV89"/>
<dbReference type="InterPro" id="IPR052036">
    <property type="entry name" value="Hydrolase/PRTase-associated"/>
</dbReference>
<proteinExistence type="predicted"/>
<protein>
    <recommendedName>
        <fullName evidence="3">Erythromycin esterase</fullName>
    </recommendedName>
</protein>
<gene>
    <name evidence="1" type="ORF">GRG538_LOCUS4916</name>
</gene>
<accession>A0A817VV89</accession>
<sequence>MLYVTLSLSLMASISKSNIQQNANRLRQNATDDYDSIIVAIGNTHIVIIGEVSHGSHEFYAHQAEITKRLIQEKGCTIIACEADWPSAYRVNRWVKGDSTTLNITDANDALKQFTRFPL</sequence>
<dbReference type="Gene3D" id="3.40.1660.10">
    <property type="entry name" value="EreA-like (biosynthetic domain)"/>
    <property type="match status" value="1"/>
</dbReference>
<evidence type="ECO:0000313" key="2">
    <source>
        <dbReference type="Proteomes" id="UP000663872"/>
    </source>
</evidence>
<dbReference type="Gene3D" id="3.30.1870.10">
    <property type="entry name" value="EreA-like, domain 2"/>
    <property type="match status" value="1"/>
</dbReference>
<dbReference type="PANTHER" id="PTHR31299:SF0">
    <property type="entry name" value="ESTERASE, PUTATIVE (AFU_ORTHOLOGUE AFUA_1G05850)-RELATED"/>
    <property type="match status" value="1"/>
</dbReference>
<reference evidence="1" key="1">
    <citation type="submission" date="2021-02" db="EMBL/GenBank/DDBJ databases">
        <authorList>
            <person name="Nowell W R."/>
        </authorList>
    </citation>
    <scope>NUCLEOTIDE SEQUENCE</scope>
</reference>
<dbReference type="InterPro" id="IPR007815">
    <property type="entry name" value="Emycin_Estase"/>
</dbReference>
<dbReference type="Proteomes" id="UP000663872">
    <property type="component" value="Unassembled WGS sequence"/>
</dbReference>